<dbReference type="InterPro" id="IPR041881">
    <property type="entry name" value="PqqD_sf"/>
</dbReference>
<dbReference type="EMBL" id="AZHX01001770">
    <property type="protein sequence ID" value="ETX00033.1"/>
    <property type="molecule type" value="Genomic_DNA"/>
</dbReference>
<evidence type="ECO:0008006" key="3">
    <source>
        <dbReference type="Google" id="ProtNLM"/>
    </source>
</evidence>
<keyword evidence="2" id="KW-1185">Reference proteome</keyword>
<dbReference type="Pfam" id="PF05402">
    <property type="entry name" value="PqqD"/>
    <property type="match status" value="1"/>
</dbReference>
<dbReference type="InterPro" id="IPR008792">
    <property type="entry name" value="PQQD"/>
</dbReference>
<dbReference type="AlphaFoldDB" id="W4LPZ0"/>
<dbReference type="HOGENOM" id="CLU_159325_2_4_7"/>
<organism evidence="1 2">
    <name type="scientific">Candidatus Entotheonella gemina</name>
    <dbReference type="NCBI Taxonomy" id="1429439"/>
    <lineage>
        <taxon>Bacteria</taxon>
        <taxon>Pseudomonadati</taxon>
        <taxon>Nitrospinota/Tectimicrobiota group</taxon>
        <taxon>Candidatus Tectimicrobiota</taxon>
        <taxon>Candidatus Entotheonellia</taxon>
        <taxon>Candidatus Entotheonellales</taxon>
        <taxon>Candidatus Entotheonellaceae</taxon>
        <taxon>Candidatus Entotheonella</taxon>
    </lineage>
</organism>
<gene>
    <name evidence="1" type="ORF">ETSY2_39835</name>
</gene>
<sequence>MLTLNRHFQPHPDVVDTPLDNDETVLLHLTRSAYYTLNPTGSRIWRGLKQGWSLQDISHSLQQVFEVDAQRADRSVLALVQELSENELVQPPN</sequence>
<evidence type="ECO:0000313" key="1">
    <source>
        <dbReference type="EMBL" id="ETX00033.1"/>
    </source>
</evidence>
<proteinExistence type="predicted"/>
<name>W4LPZ0_9BACT</name>
<protein>
    <recommendedName>
        <fullName evidence="3">PqqD family protein</fullName>
    </recommendedName>
</protein>
<dbReference type="Gene3D" id="1.10.10.1150">
    <property type="entry name" value="Coenzyme PQQ synthesis protein D (PqqD)"/>
    <property type="match status" value="1"/>
</dbReference>
<evidence type="ECO:0000313" key="2">
    <source>
        <dbReference type="Proteomes" id="UP000019140"/>
    </source>
</evidence>
<comment type="caution">
    <text evidence="1">The sequence shown here is derived from an EMBL/GenBank/DDBJ whole genome shotgun (WGS) entry which is preliminary data.</text>
</comment>
<dbReference type="Proteomes" id="UP000019140">
    <property type="component" value="Unassembled WGS sequence"/>
</dbReference>
<accession>W4LPZ0</accession>
<reference evidence="1 2" key="1">
    <citation type="journal article" date="2014" name="Nature">
        <title>An environmental bacterial taxon with a large and distinct metabolic repertoire.</title>
        <authorList>
            <person name="Wilson M.C."/>
            <person name="Mori T."/>
            <person name="Ruckert C."/>
            <person name="Uria A.R."/>
            <person name="Helf M.J."/>
            <person name="Takada K."/>
            <person name="Gernert C."/>
            <person name="Steffens U.A."/>
            <person name="Heycke N."/>
            <person name="Schmitt S."/>
            <person name="Rinke C."/>
            <person name="Helfrich E.J."/>
            <person name="Brachmann A.O."/>
            <person name="Gurgui C."/>
            <person name="Wakimoto T."/>
            <person name="Kracht M."/>
            <person name="Crusemann M."/>
            <person name="Hentschel U."/>
            <person name="Abe I."/>
            <person name="Matsunaga S."/>
            <person name="Kalinowski J."/>
            <person name="Takeyama H."/>
            <person name="Piel J."/>
        </authorList>
    </citation>
    <scope>NUCLEOTIDE SEQUENCE [LARGE SCALE GENOMIC DNA]</scope>
    <source>
        <strain evidence="2">TSY2</strain>
    </source>
</reference>